<evidence type="ECO:0000256" key="7">
    <source>
        <dbReference type="SAM" id="SignalP"/>
    </source>
</evidence>
<comment type="similarity">
    <text evidence="2">Belongs to the glycosyl hydrolase 29 family.</text>
</comment>
<dbReference type="Gene3D" id="2.60.40.1180">
    <property type="entry name" value="Golgi alpha-mannosidase II"/>
    <property type="match status" value="1"/>
</dbReference>
<evidence type="ECO:0000313" key="10">
    <source>
        <dbReference type="EMBL" id="MDZ8117619.1"/>
    </source>
</evidence>
<comment type="function">
    <text evidence="1">Alpha-L-fucosidase is responsible for hydrolyzing the alpha-1,6-linked fucose joined to the reducing-end N-acetylglucosamine of the carbohydrate moieties of glycoproteins.</text>
</comment>
<evidence type="ECO:0000256" key="3">
    <source>
        <dbReference type="ARBA" id="ARBA00012662"/>
    </source>
</evidence>
<dbReference type="Proteomes" id="UP001290861">
    <property type="component" value="Unassembled WGS sequence"/>
</dbReference>
<organism evidence="10 11">
    <name type="scientific">Pontiella agarivorans</name>
    <dbReference type="NCBI Taxonomy" id="3038953"/>
    <lineage>
        <taxon>Bacteria</taxon>
        <taxon>Pseudomonadati</taxon>
        <taxon>Kiritimatiellota</taxon>
        <taxon>Kiritimatiellia</taxon>
        <taxon>Kiritimatiellales</taxon>
        <taxon>Pontiellaceae</taxon>
        <taxon>Pontiella</taxon>
    </lineage>
</organism>
<dbReference type="Pfam" id="PF16757">
    <property type="entry name" value="Fucosidase_C"/>
    <property type="match status" value="1"/>
</dbReference>
<dbReference type="InterPro" id="IPR057739">
    <property type="entry name" value="Glyco_hydro_29_N"/>
</dbReference>
<dbReference type="InterPro" id="IPR013780">
    <property type="entry name" value="Glyco_hydro_b"/>
</dbReference>
<dbReference type="InterPro" id="IPR017853">
    <property type="entry name" value="GH"/>
</dbReference>
<accession>A0ABU5MTR7</accession>
<gene>
    <name evidence="10" type="ORF">P9H32_03190</name>
</gene>
<feature type="domain" description="Glycoside hydrolase family 29 N-terminal" evidence="8">
    <location>
        <begin position="20"/>
        <end position="416"/>
    </location>
</feature>
<sequence length="543" mass="62477">MRIKWCTAGLAALSISGICAAKEYEPTWESLVNYEAPEWYEDAKLGFWVHWGVYSVPAFMGDHAGEWYGRWMYVREGQSTRHDQGLATARHHRETYGDPGTFGYKDFIPMFKAEHFDADEWADLCVMGGAKFFTMMGAHHDCFCLWDTKLSKWNSVNMGPKRDLVGEVEKAVRKKGLKFGVSNHTAFNVQFFQWNHINGYDAKDPANRDLYGDPIMLEEGLENARVKPEEQTENKGRWAWFARTRDKIRPSPRDVQRWIDRTKELADLYHPDLYYFDWGHRLDEYEPGRREFGAHYYNQAVAWGKGEYGAPGVVLNYKSRWYKPGSAVRDYERGGMDKIGDMVWQTDDCVYDDHNWSYVPGVAIKPTNTIVDQLMDIISKRGVLMLSFAPKADGTFPEDQKKMMRELGGWLKINGEAVYATRPYEVYGEVGNQWFEKDEHGRKKMIATEDDIRFTRNKNNTVLYATLLKWPGNKARIKTLAGVDLSGVKSVTLLGTKGELDWTASDNGMIITLKKQPDYGFAYPIRIAFRNQIASPGPLTIEH</sequence>
<evidence type="ECO:0000256" key="5">
    <source>
        <dbReference type="ARBA" id="ARBA00022801"/>
    </source>
</evidence>
<evidence type="ECO:0000259" key="8">
    <source>
        <dbReference type="Pfam" id="PF01120"/>
    </source>
</evidence>
<keyword evidence="5" id="KW-0378">Hydrolase</keyword>
<dbReference type="InterPro" id="IPR000933">
    <property type="entry name" value="Glyco_hydro_29"/>
</dbReference>
<proteinExistence type="inferred from homology"/>
<reference evidence="10 11" key="1">
    <citation type="journal article" date="2024" name="Appl. Environ. Microbiol.">
        <title>Pontiella agarivorans sp. nov., a novel marine anaerobic bacterium capable of degrading macroalgal polysaccharides and fixing nitrogen.</title>
        <authorList>
            <person name="Liu N."/>
            <person name="Kivenson V."/>
            <person name="Peng X."/>
            <person name="Cui Z."/>
            <person name="Lankiewicz T.S."/>
            <person name="Gosselin K.M."/>
            <person name="English C.J."/>
            <person name="Blair E.M."/>
            <person name="O'Malley M.A."/>
            <person name="Valentine D.L."/>
        </authorList>
    </citation>
    <scope>NUCLEOTIDE SEQUENCE [LARGE SCALE GENOMIC DNA]</scope>
    <source>
        <strain evidence="10 11">NLcol2</strain>
    </source>
</reference>
<feature type="signal peptide" evidence="7">
    <location>
        <begin position="1"/>
        <end position="21"/>
    </location>
</feature>
<evidence type="ECO:0000259" key="9">
    <source>
        <dbReference type="Pfam" id="PF16757"/>
    </source>
</evidence>
<dbReference type="InterPro" id="IPR031919">
    <property type="entry name" value="Fucosidase_C"/>
</dbReference>
<keyword evidence="11" id="KW-1185">Reference proteome</keyword>
<feature type="domain" description="Alpha-L-fucosidase C-terminal" evidence="9">
    <location>
        <begin position="449"/>
        <end position="515"/>
    </location>
</feature>
<dbReference type="EMBL" id="JARVCO010000002">
    <property type="protein sequence ID" value="MDZ8117619.1"/>
    <property type="molecule type" value="Genomic_DNA"/>
</dbReference>
<feature type="chain" id="PRO_5046315834" description="alpha-L-fucosidase" evidence="7">
    <location>
        <begin position="22"/>
        <end position="543"/>
    </location>
</feature>
<name>A0ABU5MTR7_9BACT</name>
<evidence type="ECO:0000313" key="11">
    <source>
        <dbReference type="Proteomes" id="UP001290861"/>
    </source>
</evidence>
<keyword evidence="4 7" id="KW-0732">Signal</keyword>
<keyword evidence="6" id="KW-0326">Glycosidase</keyword>
<dbReference type="PANTHER" id="PTHR10030">
    <property type="entry name" value="ALPHA-L-FUCOSIDASE"/>
    <property type="match status" value="1"/>
</dbReference>
<dbReference type="SMART" id="SM00812">
    <property type="entry name" value="Alpha_L_fucos"/>
    <property type="match status" value="1"/>
</dbReference>
<protein>
    <recommendedName>
        <fullName evidence="3">alpha-L-fucosidase</fullName>
        <ecNumber evidence="3">3.2.1.51</ecNumber>
    </recommendedName>
</protein>
<dbReference type="SUPFAM" id="SSF51445">
    <property type="entry name" value="(Trans)glycosidases"/>
    <property type="match status" value="1"/>
</dbReference>
<dbReference type="Pfam" id="PF01120">
    <property type="entry name" value="Alpha_L_fucos"/>
    <property type="match status" value="1"/>
</dbReference>
<evidence type="ECO:0000256" key="6">
    <source>
        <dbReference type="ARBA" id="ARBA00023295"/>
    </source>
</evidence>
<dbReference type="EC" id="3.2.1.51" evidence="3"/>
<evidence type="ECO:0000256" key="4">
    <source>
        <dbReference type="ARBA" id="ARBA00022729"/>
    </source>
</evidence>
<dbReference type="Gene3D" id="3.20.20.80">
    <property type="entry name" value="Glycosidases"/>
    <property type="match status" value="1"/>
</dbReference>
<evidence type="ECO:0000256" key="1">
    <source>
        <dbReference type="ARBA" id="ARBA00004071"/>
    </source>
</evidence>
<dbReference type="InterPro" id="IPR016286">
    <property type="entry name" value="FUC_metazoa-typ"/>
</dbReference>
<dbReference type="PIRSF" id="PIRSF001092">
    <property type="entry name" value="Alpha-L-fucosidase"/>
    <property type="match status" value="1"/>
</dbReference>
<evidence type="ECO:0000256" key="2">
    <source>
        <dbReference type="ARBA" id="ARBA00007951"/>
    </source>
</evidence>
<comment type="caution">
    <text evidence="10">The sequence shown here is derived from an EMBL/GenBank/DDBJ whole genome shotgun (WGS) entry which is preliminary data.</text>
</comment>
<dbReference type="PANTHER" id="PTHR10030:SF37">
    <property type="entry name" value="ALPHA-L-FUCOSIDASE-RELATED"/>
    <property type="match status" value="1"/>
</dbReference>